<dbReference type="AlphaFoldDB" id="A0A7J6WX91"/>
<comment type="caution">
    <text evidence="2">The sequence shown here is derived from an EMBL/GenBank/DDBJ whole genome shotgun (WGS) entry which is preliminary data.</text>
</comment>
<keyword evidence="3" id="KW-1185">Reference proteome</keyword>
<sequence>MCVNSHKPSLRLSNSSKKNSSKNSTNDSGDLLISIKIKTPTTGTGTFGRWWFNSQSEQQLPIDEFAFPFGASAPSQGFYLSMQA</sequence>
<feature type="compositionally biased region" description="Low complexity" evidence="1">
    <location>
        <begin position="13"/>
        <end position="24"/>
    </location>
</feature>
<organism evidence="2 3">
    <name type="scientific">Thalictrum thalictroides</name>
    <name type="common">Rue-anemone</name>
    <name type="synonym">Anemone thalictroides</name>
    <dbReference type="NCBI Taxonomy" id="46969"/>
    <lineage>
        <taxon>Eukaryota</taxon>
        <taxon>Viridiplantae</taxon>
        <taxon>Streptophyta</taxon>
        <taxon>Embryophyta</taxon>
        <taxon>Tracheophyta</taxon>
        <taxon>Spermatophyta</taxon>
        <taxon>Magnoliopsida</taxon>
        <taxon>Ranunculales</taxon>
        <taxon>Ranunculaceae</taxon>
        <taxon>Thalictroideae</taxon>
        <taxon>Thalictrum</taxon>
    </lineage>
</organism>
<reference evidence="2 3" key="1">
    <citation type="submission" date="2020-06" db="EMBL/GenBank/DDBJ databases">
        <title>Transcriptomic and genomic resources for Thalictrum thalictroides and T. hernandezii: Facilitating candidate gene discovery in an emerging model plant lineage.</title>
        <authorList>
            <person name="Arias T."/>
            <person name="Riano-Pachon D.M."/>
            <person name="Di Stilio V.S."/>
        </authorList>
    </citation>
    <scope>NUCLEOTIDE SEQUENCE [LARGE SCALE GENOMIC DNA]</scope>
    <source>
        <strain evidence="3">cv. WT478/WT964</strain>
        <tissue evidence="2">Leaves</tissue>
    </source>
</reference>
<dbReference type="Proteomes" id="UP000554482">
    <property type="component" value="Unassembled WGS sequence"/>
</dbReference>
<name>A0A7J6WX91_THATH</name>
<dbReference type="EMBL" id="JABWDY010008611">
    <property type="protein sequence ID" value="KAF5202076.1"/>
    <property type="molecule type" value="Genomic_DNA"/>
</dbReference>
<evidence type="ECO:0000256" key="1">
    <source>
        <dbReference type="SAM" id="MobiDB-lite"/>
    </source>
</evidence>
<evidence type="ECO:0000313" key="2">
    <source>
        <dbReference type="EMBL" id="KAF5202076.1"/>
    </source>
</evidence>
<evidence type="ECO:0000313" key="3">
    <source>
        <dbReference type="Proteomes" id="UP000554482"/>
    </source>
</evidence>
<proteinExistence type="predicted"/>
<accession>A0A7J6WX91</accession>
<gene>
    <name evidence="2" type="ORF">FRX31_008339</name>
</gene>
<feature type="region of interest" description="Disordered" evidence="1">
    <location>
        <begin position="1"/>
        <end position="28"/>
    </location>
</feature>
<protein>
    <submittedName>
        <fullName evidence="2">Uncharacterized protein</fullName>
    </submittedName>
</protein>